<organism evidence="1 2">
    <name type="scientific">Candidatus Paraprevotella stercoravium</name>
    <dbReference type="NCBI Taxonomy" id="2838725"/>
    <lineage>
        <taxon>Bacteria</taxon>
        <taxon>Pseudomonadati</taxon>
        <taxon>Bacteroidota</taxon>
        <taxon>Bacteroidia</taxon>
        <taxon>Bacteroidales</taxon>
        <taxon>Prevotellaceae</taxon>
        <taxon>Paraprevotella</taxon>
    </lineage>
</organism>
<accession>A0A9E2LA38</accession>
<name>A0A9E2LA38_9BACT</name>
<evidence type="ECO:0008006" key="3">
    <source>
        <dbReference type="Google" id="ProtNLM"/>
    </source>
</evidence>
<reference evidence="1" key="2">
    <citation type="submission" date="2021-04" db="EMBL/GenBank/DDBJ databases">
        <authorList>
            <person name="Gilroy R."/>
        </authorList>
    </citation>
    <scope>NUCLEOTIDE SEQUENCE</scope>
    <source>
        <strain evidence="1">G3-2149</strain>
    </source>
</reference>
<evidence type="ECO:0000313" key="1">
    <source>
        <dbReference type="EMBL" id="MBU3854624.1"/>
    </source>
</evidence>
<dbReference type="Proteomes" id="UP000823865">
    <property type="component" value="Unassembled WGS sequence"/>
</dbReference>
<evidence type="ECO:0000313" key="2">
    <source>
        <dbReference type="Proteomes" id="UP000823865"/>
    </source>
</evidence>
<dbReference type="EMBL" id="JAHLFU010000260">
    <property type="protein sequence ID" value="MBU3854624.1"/>
    <property type="molecule type" value="Genomic_DNA"/>
</dbReference>
<gene>
    <name evidence="1" type="ORF">H9789_12575</name>
</gene>
<comment type="caution">
    <text evidence="1">The sequence shown here is derived from an EMBL/GenBank/DDBJ whole genome shotgun (WGS) entry which is preliminary data.</text>
</comment>
<dbReference type="Pfam" id="PF19570">
    <property type="entry name" value="DUF6088"/>
    <property type="match status" value="1"/>
</dbReference>
<reference evidence="1" key="1">
    <citation type="journal article" date="2021" name="PeerJ">
        <title>Extensive microbial diversity within the chicken gut microbiome revealed by metagenomics and culture.</title>
        <authorList>
            <person name="Gilroy R."/>
            <person name="Ravi A."/>
            <person name="Getino M."/>
            <person name="Pursley I."/>
            <person name="Horton D.L."/>
            <person name="Alikhan N.F."/>
            <person name="Baker D."/>
            <person name="Gharbi K."/>
            <person name="Hall N."/>
            <person name="Watson M."/>
            <person name="Adriaenssens E.M."/>
            <person name="Foster-Nyarko E."/>
            <person name="Jarju S."/>
            <person name="Secka A."/>
            <person name="Antonio M."/>
            <person name="Oren A."/>
            <person name="Chaudhuri R.R."/>
            <person name="La Ragione R."/>
            <person name="Hildebrand F."/>
            <person name="Pallen M.J."/>
        </authorList>
    </citation>
    <scope>NUCLEOTIDE SEQUENCE</scope>
    <source>
        <strain evidence="1">G3-2149</strain>
    </source>
</reference>
<protein>
    <recommendedName>
        <fullName evidence="3">AbiEi antitoxin C-terminal domain-containing protein</fullName>
    </recommendedName>
</protein>
<sequence>MTVYKQIENKVLKSKDGTLFFTSSFPGYDEEYVGQVLSALCRQEVLVRIAFGIYLKPVRSRFGIVYPQPSEIVASIARRDKAKVLPSGNTAAYYLGLTTQVPMKSEYITTGSARVIKIGNRSIILKRSVPRNFAYKDQLLSILVQALKAIKEENLTEEHLGIIRRLLKDHQVQSTWQHDIQLAPVWIRKFLTNIKNSIDNEQMDRQ</sequence>
<dbReference type="InterPro" id="IPR045738">
    <property type="entry name" value="DUF6088"/>
</dbReference>
<dbReference type="AlphaFoldDB" id="A0A9E2LA38"/>
<proteinExistence type="predicted"/>